<dbReference type="KEGG" id="lgo:JCM16774_0383"/>
<proteinExistence type="predicted"/>
<dbReference type="InterPro" id="IPR023346">
    <property type="entry name" value="Lysozyme-like_dom_sf"/>
</dbReference>
<dbReference type="STRING" id="714315.GCA_000516535_00395"/>
<dbReference type="RefSeq" id="WP_026737032.1">
    <property type="nucleotide sequence ID" value="NZ_AP019822.1"/>
</dbReference>
<dbReference type="AlphaFoldDB" id="A0A510J834"/>
<dbReference type="Proteomes" id="UP000321606">
    <property type="component" value="Chromosome"/>
</dbReference>
<gene>
    <name evidence="3" type="ORF">JCM16774_0383</name>
</gene>
<feature type="domain" description="Peptidoglycan binding" evidence="2">
    <location>
        <begin position="94"/>
        <end position="163"/>
    </location>
</feature>
<dbReference type="Gene3D" id="1.20.141.10">
    <property type="entry name" value="Chitosanase, subunit A, domain 1"/>
    <property type="match status" value="1"/>
</dbReference>
<evidence type="ECO:0000313" key="3">
    <source>
        <dbReference type="EMBL" id="BBM35470.1"/>
    </source>
</evidence>
<accession>A0A510J834</accession>
<reference evidence="3 4" key="1">
    <citation type="submission" date="2019-07" db="EMBL/GenBank/DDBJ databases">
        <title>Complete Genome Sequence of Leptotrichia goodfellowii Strain JCM 16774.</title>
        <authorList>
            <person name="Watanabe S."/>
            <person name="Cui L."/>
        </authorList>
    </citation>
    <scope>NUCLEOTIDE SEQUENCE [LARGE SCALE GENOMIC DNA]</scope>
    <source>
        <strain evidence="3 4">JCM16774</strain>
    </source>
</reference>
<feature type="domain" description="TtsA-like Glycoside hydrolase family 108" evidence="1">
    <location>
        <begin position="9"/>
        <end position="90"/>
    </location>
</feature>
<evidence type="ECO:0000313" key="4">
    <source>
        <dbReference type="Proteomes" id="UP000321606"/>
    </source>
</evidence>
<evidence type="ECO:0000259" key="2">
    <source>
        <dbReference type="Pfam" id="PF09374"/>
    </source>
</evidence>
<organism evidence="3 4">
    <name type="scientific">Pseudoleptotrichia goodfellowii</name>
    <dbReference type="NCBI Taxonomy" id="157692"/>
    <lineage>
        <taxon>Bacteria</taxon>
        <taxon>Fusobacteriati</taxon>
        <taxon>Fusobacteriota</taxon>
        <taxon>Fusobacteriia</taxon>
        <taxon>Fusobacteriales</taxon>
        <taxon>Leptotrichiaceae</taxon>
        <taxon>Pseudoleptotrichia</taxon>
    </lineage>
</organism>
<dbReference type="InterPro" id="IPR008565">
    <property type="entry name" value="TtsA-like_GH18_dom"/>
</dbReference>
<name>A0A510J834_9FUSO</name>
<dbReference type="EMBL" id="AP019822">
    <property type="protein sequence ID" value="BBM35470.1"/>
    <property type="molecule type" value="Genomic_DNA"/>
</dbReference>
<dbReference type="SUPFAM" id="SSF53955">
    <property type="entry name" value="Lysozyme-like"/>
    <property type="match status" value="1"/>
</dbReference>
<dbReference type="Pfam" id="PF05838">
    <property type="entry name" value="Glyco_hydro_108"/>
    <property type="match status" value="1"/>
</dbReference>
<dbReference type="Pfam" id="PF09374">
    <property type="entry name" value="PG_binding_3"/>
    <property type="match status" value="1"/>
</dbReference>
<sequence>MSSRFEKLFDYILKVEGDYSDDKHDKGGKTRYGIIESEARRHGYKGKMSELPLSMAKDIYKKDYYDKNRLEELKDDRVALSILDWAVNSGMTGIKKAQSTANDLGAFLNIDGVVGSKTIEAINKITPEKFLVLYHTKQRRFYESLAERKPTQRVFLKGWLNRVARKEKYIKENL</sequence>
<evidence type="ECO:0000259" key="1">
    <source>
        <dbReference type="Pfam" id="PF05838"/>
    </source>
</evidence>
<protein>
    <submittedName>
        <fullName evidence="3">Uncharacterized protein</fullName>
    </submittedName>
</protein>
<dbReference type="CDD" id="cd13926">
    <property type="entry name" value="N-acetylmuramidase_GH108"/>
    <property type="match status" value="1"/>
</dbReference>
<dbReference type="OrthoDB" id="672438at2"/>
<dbReference type="InterPro" id="IPR018537">
    <property type="entry name" value="Peptidoglycan-bd_3"/>
</dbReference>